<dbReference type="Gene3D" id="3.40.50.1000">
    <property type="entry name" value="HAD superfamily/HAD-like"/>
    <property type="match status" value="1"/>
</dbReference>
<reference evidence="1" key="1">
    <citation type="submission" date="2021-11" db="EMBL/GenBank/DDBJ databases">
        <title>Description of novel Flavobacterium species.</title>
        <authorList>
            <person name="Saticioglu I.B."/>
            <person name="Ay H."/>
            <person name="Altun S."/>
            <person name="Duman M."/>
        </authorList>
    </citation>
    <scope>NUCLEOTIDE SEQUENCE</scope>
    <source>
        <strain evidence="1">F-65</strain>
    </source>
</reference>
<dbReference type="SFLD" id="SFLDG01129">
    <property type="entry name" value="C1.5:_HAD__Beta-PGM__Phosphata"/>
    <property type="match status" value="1"/>
</dbReference>
<dbReference type="InterPro" id="IPR036412">
    <property type="entry name" value="HAD-like_sf"/>
</dbReference>
<dbReference type="Gene3D" id="1.10.150.240">
    <property type="entry name" value="Putative phosphatase, domain 2"/>
    <property type="match status" value="1"/>
</dbReference>
<dbReference type="InterPro" id="IPR011951">
    <property type="entry name" value="HAD-SF_hydro_IA_YjjG/PynA"/>
</dbReference>
<proteinExistence type="predicted"/>
<accession>A0ABS8MSP0</accession>
<evidence type="ECO:0000313" key="2">
    <source>
        <dbReference type="Proteomes" id="UP001430919"/>
    </source>
</evidence>
<dbReference type="PANTHER" id="PTHR47478">
    <property type="match status" value="1"/>
</dbReference>
<dbReference type="RefSeq" id="WP_229988508.1">
    <property type="nucleotide sequence ID" value="NZ_JAJJMO010000001.1"/>
</dbReference>
<dbReference type="Pfam" id="PF13419">
    <property type="entry name" value="HAD_2"/>
    <property type="match status" value="1"/>
</dbReference>
<evidence type="ECO:0000313" key="1">
    <source>
        <dbReference type="EMBL" id="MCC9071800.1"/>
    </source>
</evidence>
<dbReference type="InterPro" id="IPR041492">
    <property type="entry name" value="HAD_2"/>
</dbReference>
<protein>
    <submittedName>
        <fullName evidence="1">YjjG family noncanonical pyrimidine nucleotidase</fullName>
    </submittedName>
</protein>
<comment type="caution">
    <text evidence="1">The sequence shown here is derived from an EMBL/GenBank/DDBJ whole genome shotgun (WGS) entry which is preliminary data.</text>
</comment>
<dbReference type="EMBL" id="JAJJMO010000001">
    <property type="protein sequence ID" value="MCC9071800.1"/>
    <property type="molecule type" value="Genomic_DNA"/>
</dbReference>
<dbReference type="InterPro" id="IPR023198">
    <property type="entry name" value="PGP-like_dom2"/>
</dbReference>
<sequence length="230" mass="26575">MKNITMITDIFFDLDHTLWDFDKNSELAFETILNESHPTVGIDTFIEKYIPINQACWKLYQNDKISHVELRYNRLKHTFDALSYVVSDALIDEMADEYIRLLPDNNYLFDGAIEILEYLKDKYRLHIITNGFADVQYRKITNSNIGAYFQTVTNSEMAGVKKPNPVIFEYALNAANSKKENSIMIGDCLDADVQGALNAGLDAIFFNEKKIEAQQNIKQINHLLELKKYL</sequence>
<dbReference type="InterPro" id="IPR006439">
    <property type="entry name" value="HAD-SF_hydro_IA"/>
</dbReference>
<keyword evidence="2" id="KW-1185">Reference proteome</keyword>
<dbReference type="SUPFAM" id="SSF56784">
    <property type="entry name" value="HAD-like"/>
    <property type="match status" value="1"/>
</dbReference>
<dbReference type="CDD" id="cd04305">
    <property type="entry name" value="HAD_Neu5Ac-Pase_like"/>
    <property type="match status" value="1"/>
</dbReference>
<organism evidence="1 2">
    <name type="scientific">Flavobacterium pisciphilum</name>
    <dbReference type="NCBI Taxonomy" id="2893755"/>
    <lineage>
        <taxon>Bacteria</taxon>
        <taxon>Pseudomonadati</taxon>
        <taxon>Bacteroidota</taxon>
        <taxon>Flavobacteriia</taxon>
        <taxon>Flavobacteriales</taxon>
        <taxon>Flavobacteriaceae</taxon>
        <taxon>Flavobacterium</taxon>
    </lineage>
</organism>
<dbReference type="InterPro" id="IPR052550">
    <property type="entry name" value="Pyrimidine_5'-ntase_YjjG"/>
</dbReference>
<dbReference type="SFLD" id="SFLDS00003">
    <property type="entry name" value="Haloacid_Dehalogenase"/>
    <property type="match status" value="1"/>
</dbReference>
<dbReference type="NCBIfam" id="TIGR02254">
    <property type="entry name" value="YjjG_YfnB"/>
    <property type="match status" value="1"/>
</dbReference>
<dbReference type="NCBIfam" id="TIGR01549">
    <property type="entry name" value="HAD-SF-IA-v1"/>
    <property type="match status" value="1"/>
</dbReference>
<gene>
    <name evidence="1" type="ORF">LNQ49_09430</name>
</gene>
<dbReference type="Proteomes" id="UP001430919">
    <property type="component" value="Unassembled WGS sequence"/>
</dbReference>
<name>A0ABS8MSP0_9FLAO</name>
<dbReference type="InterPro" id="IPR023214">
    <property type="entry name" value="HAD_sf"/>
</dbReference>
<dbReference type="PANTHER" id="PTHR47478:SF1">
    <property type="entry name" value="PYRIMIDINE 5'-NUCLEOTIDASE YJJG"/>
    <property type="match status" value="1"/>
</dbReference>